<protein>
    <recommendedName>
        <fullName evidence="3">Metallophosphoesterase</fullName>
    </recommendedName>
</protein>
<gene>
    <name evidence="1" type="ORF">EYH02_03090</name>
</gene>
<reference evidence="1" key="1">
    <citation type="journal article" date="2020" name="ISME J.">
        <title>Gammaproteobacteria mediating utilization of methyl-, sulfur- and petroleum organic compounds in deep ocean hydrothermal plumes.</title>
        <authorList>
            <person name="Zhou Z."/>
            <person name="Liu Y."/>
            <person name="Pan J."/>
            <person name="Cron B.R."/>
            <person name="Toner B.M."/>
            <person name="Anantharaman K."/>
            <person name="Breier J.A."/>
            <person name="Dick G.J."/>
            <person name="Li M."/>
        </authorList>
    </citation>
    <scope>NUCLEOTIDE SEQUENCE</scope>
    <source>
        <strain evidence="1">SZUA-1435</strain>
    </source>
</reference>
<sequence>MVVATAYYSRCLNIPTRVRIVVVHGVPWRACIDAHRAIEDLKPDALLLCGGLHECYTLYHISTPIPMLAGVNALGDDIYEIKALKLRDAYAAGRWICTHVHGSKLCIGGVDALNHSQNVDKLIASAPRDIDLAILLSYYPPRESVCSVIELANRFRISIGIPQLDKRLRSVLTSVPLLLISCHPRLRPLCIERERGYIHISLGPTPLIAMEVEVLRGDVELRDVRVVEAVSSSIYTR</sequence>
<dbReference type="AlphaFoldDB" id="A0A833DT81"/>
<evidence type="ECO:0000313" key="1">
    <source>
        <dbReference type="EMBL" id="HIP57037.1"/>
    </source>
</evidence>
<dbReference type="Proteomes" id="UP000605805">
    <property type="component" value="Unassembled WGS sequence"/>
</dbReference>
<name>A0A833DT81_9CREN</name>
<evidence type="ECO:0008006" key="3">
    <source>
        <dbReference type="Google" id="ProtNLM"/>
    </source>
</evidence>
<accession>A0A833DT81</accession>
<comment type="caution">
    <text evidence="1">The sequence shown here is derived from an EMBL/GenBank/DDBJ whole genome shotgun (WGS) entry which is preliminary data.</text>
</comment>
<evidence type="ECO:0000313" key="2">
    <source>
        <dbReference type="Proteomes" id="UP000605805"/>
    </source>
</evidence>
<proteinExistence type="predicted"/>
<dbReference type="EMBL" id="DQTV01000055">
    <property type="protein sequence ID" value="HIP57037.1"/>
    <property type="molecule type" value="Genomic_DNA"/>
</dbReference>
<organism evidence="1 2">
    <name type="scientific">Ignisphaera aggregans</name>
    <dbReference type="NCBI Taxonomy" id="334771"/>
    <lineage>
        <taxon>Archaea</taxon>
        <taxon>Thermoproteota</taxon>
        <taxon>Thermoprotei</taxon>
        <taxon>Desulfurococcales</taxon>
        <taxon>Desulfurococcaceae</taxon>
        <taxon>Ignisphaera</taxon>
    </lineage>
</organism>